<evidence type="ECO:0000313" key="2">
    <source>
        <dbReference type="EMBL" id="SEJ91241.1"/>
    </source>
</evidence>
<dbReference type="Proteomes" id="UP000199662">
    <property type="component" value="Unassembled WGS sequence"/>
</dbReference>
<feature type="transmembrane region" description="Helical" evidence="1">
    <location>
        <begin position="7"/>
        <end position="26"/>
    </location>
</feature>
<proteinExistence type="predicted"/>
<protein>
    <recommendedName>
        <fullName evidence="4">DUF4321 domain-containing protein</fullName>
    </recommendedName>
</protein>
<evidence type="ECO:0008006" key="4">
    <source>
        <dbReference type="Google" id="ProtNLM"/>
    </source>
</evidence>
<organism evidence="2 3">
    <name type="scientific">Propionispira arboris</name>
    <dbReference type="NCBI Taxonomy" id="84035"/>
    <lineage>
        <taxon>Bacteria</taxon>
        <taxon>Bacillati</taxon>
        <taxon>Bacillota</taxon>
        <taxon>Negativicutes</taxon>
        <taxon>Selenomonadales</taxon>
        <taxon>Selenomonadaceae</taxon>
        <taxon>Propionispira</taxon>
    </lineage>
</organism>
<evidence type="ECO:0000313" key="3">
    <source>
        <dbReference type="Proteomes" id="UP000199662"/>
    </source>
</evidence>
<dbReference type="EMBL" id="FNZK01000023">
    <property type="protein sequence ID" value="SEJ91241.1"/>
    <property type="molecule type" value="Genomic_DNA"/>
</dbReference>
<keyword evidence="1" id="KW-0472">Membrane</keyword>
<accession>A0A1H7CNR6</accession>
<keyword evidence="3" id="KW-1185">Reference proteome</keyword>
<dbReference type="Pfam" id="PF14209">
    <property type="entry name" value="DUF4321"/>
    <property type="match status" value="1"/>
</dbReference>
<gene>
    <name evidence="2" type="ORF">SAMN05660742_12371</name>
</gene>
<evidence type="ECO:0000256" key="1">
    <source>
        <dbReference type="SAM" id="Phobius"/>
    </source>
</evidence>
<feature type="transmembrane region" description="Helical" evidence="1">
    <location>
        <begin position="59"/>
        <end position="86"/>
    </location>
</feature>
<reference evidence="2 3" key="1">
    <citation type="submission" date="2016-10" db="EMBL/GenBank/DDBJ databases">
        <authorList>
            <person name="de Groot N.N."/>
        </authorList>
    </citation>
    <scope>NUCLEOTIDE SEQUENCE [LARGE SCALE GENOMIC DNA]</scope>
    <source>
        <strain evidence="2 3">DSM 2179</strain>
    </source>
</reference>
<name>A0A1H7CNR6_9FIRM</name>
<keyword evidence="1" id="KW-0812">Transmembrane</keyword>
<keyword evidence="1" id="KW-1133">Transmembrane helix</keyword>
<dbReference type="InterPro" id="IPR025470">
    <property type="entry name" value="DUF4321"/>
</dbReference>
<sequence length="89" mass="9701">MRGSTKSVGICVLFVVIGAVLGGILGELMKEITALNGIVPYLVQTYPILDLSPVHINLYVIQLSFGLIFAPNLMSIFGVLLAVFLFRKY</sequence>
<dbReference type="STRING" id="84035.SAMN05660742_12371"/>
<dbReference type="AlphaFoldDB" id="A0A1H7CNR6"/>